<evidence type="ECO:0000256" key="2">
    <source>
        <dbReference type="ARBA" id="ARBA00006555"/>
    </source>
</evidence>
<dbReference type="RefSeq" id="WP_160843089.1">
    <property type="nucleotide sequence ID" value="NZ_WVHT01000001.1"/>
</dbReference>
<protein>
    <submittedName>
        <fullName evidence="11">TonB family protein</fullName>
    </submittedName>
</protein>
<dbReference type="AlphaFoldDB" id="A0A7K1Y5R5"/>
<dbReference type="GO" id="GO:0031992">
    <property type="term" value="F:energy transducer activity"/>
    <property type="evidence" value="ECO:0007669"/>
    <property type="project" value="TreeGrafter"/>
</dbReference>
<proteinExistence type="inferred from homology"/>
<dbReference type="Proteomes" id="UP000466586">
    <property type="component" value="Unassembled WGS sequence"/>
</dbReference>
<reference evidence="11 12" key="1">
    <citation type="submission" date="2019-11" db="EMBL/GenBank/DDBJ databases">
        <title>Pedobacter sp. HMF7647 Genome sequencing and assembly.</title>
        <authorList>
            <person name="Kang H."/>
            <person name="Kim H."/>
            <person name="Joh K."/>
        </authorList>
    </citation>
    <scope>NUCLEOTIDE SEQUENCE [LARGE SCALE GENOMIC DNA]</scope>
    <source>
        <strain evidence="11 12">HMF7647</strain>
    </source>
</reference>
<comment type="caution">
    <text evidence="11">The sequence shown here is derived from an EMBL/GenBank/DDBJ whole genome shotgun (WGS) entry which is preliminary data.</text>
</comment>
<evidence type="ECO:0000256" key="1">
    <source>
        <dbReference type="ARBA" id="ARBA00004383"/>
    </source>
</evidence>
<dbReference type="SUPFAM" id="SSF74653">
    <property type="entry name" value="TolA/TonB C-terminal domain"/>
    <property type="match status" value="1"/>
</dbReference>
<name>A0A7K1Y5R5_9SPHI</name>
<dbReference type="InterPro" id="IPR037682">
    <property type="entry name" value="TonB_C"/>
</dbReference>
<gene>
    <name evidence="11" type="ORF">GS399_03010</name>
</gene>
<dbReference type="Gene3D" id="3.30.1150.10">
    <property type="match status" value="1"/>
</dbReference>
<dbReference type="GO" id="GO:0098797">
    <property type="term" value="C:plasma membrane protein complex"/>
    <property type="evidence" value="ECO:0007669"/>
    <property type="project" value="TreeGrafter"/>
</dbReference>
<evidence type="ECO:0000259" key="10">
    <source>
        <dbReference type="PROSITE" id="PS52015"/>
    </source>
</evidence>
<dbReference type="GO" id="GO:0015031">
    <property type="term" value="P:protein transport"/>
    <property type="evidence" value="ECO:0007669"/>
    <property type="project" value="UniProtKB-KW"/>
</dbReference>
<dbReference type="PROSITE" id="PS52015">
    <property type="entry name" value="TONB_CTD"/>
    <property type="match status" value="1"/>
</dbReference>
<evidence type="ECO:0000256" key="9">
    <source>
        <dbReference type="ARBA" id="ARBA00023136"/>
    </source>
</evidence>
<keyword evidence="7" id="KW-0653">Protein transport</keyword>
<accession>A0A7K1Y5R5</accession>
<keyword evidence="4" id="KW-1003">Cell membrane</keyword>
<comment type="similarity">
    <text evidence="2">Belongs to the TonB family.</text>
</comment>
<sequence>MLYWIFSIISIIFNQPGNPEFKGGNDRLNTFIGNSIVYPEFSKQNCIQGTVQVSFLLDHQGKIVSSKINKGFGLDLDAEALRVVRLTSGKWIVPASYDTTYSVILPINFALQDYQCNTRSKDDINKAIENYRSRQDLSKAVVNFYRNKEKGTDNAADEMTILDLKAQLGYDDRYIDQKLREAQTKLKQGDKESACEDFNFIHYIGSDKADKLRSQYCN</sequence>
<evidence type="ECO:0000256" key="4">
    <source>
        <dbReference type="ARBA" id="ARBA00022475"/>
    </source>
</evidence>
<dbReference type="EMBL" id="WVHT01000001">
    <property type="protein sequence ID" value="MXV49927.1"/>
    <property type="molecule type" value="Genomic_DNA"/>
</dbReference>
<evidence type="ECO:0000313" key="12">
    <source>
        <dbReference type="Proteomes" id="UP000466586"/>
    </source>
</evidence>
<keyword evidence="12" id="KW-1185">Reference proteome</keyword>
<dbReference type="PANTHER" id="PTHR33446:SF2">
    <property type="entry name" value="PROTEIN TONB"/>
    <property type="match status" value="1"/>
</dbReference>
<dbReference type="PANTHER" id="PTHR33446">
    <property type="entry name" value="PROTEIN TONB-RELATED"/>
    <property type="match status" value="1"/>
</dbReference>
<feature type="domain" description="TonB C-terminal" evidence="10">
    <location>
        <begin position="23"/>
        <end position="118"/>
    </location>
</feature>
<keyword evidence="3" id="KW-0813">Transport</keyword>
<dbReference type="Pfam" id="PF03544">
    <property type="entry name" value="TonB_C"/>
    <property type="match status" value="1"/>
</dbReference>
<keyword evidence="9" id="KW-0472">Membrane</keyword>
<dbReference type="InterPro" id="IPR006260">
    <property type="entry name" value="TonB/TolA_C"/>
</dbReference>
<evidence type="ECO:0000256" key="3">
    <source>
        <dbReference type="ARBA" id="ARBA00022448"/>
    </source>
</evidence>
<evidence type="ECO:0000256" key="5">
    <source>
        <dbReference type="ARBA" id="ARBA00022519"/>
    </source>
</evidence>
<evidence type="ECO:0000313" key="11">
    <source>
        <dbReference type="EMBL" id="MXV49927.1"/>
    </source>
</evidence>
<keyword evidence="6" id="KW-0812">Transmembrane</keyword>
<keyword evidence="8" id="KW-1133">Transmembrane helix</keyword>
<evidence type="ECO:0000256" key="6">
    <source>
        <dbReference type="ARBA" id="ARBA00022692"/>
    </source>
</evidence>
<evidence type="ECO:0000256" key="8">
    <source>
        <dbReference type="ARBA" id="ARBA00022989"/>
    </source>
</evidence>
<dbReference type="InterPro" id="IPR051045">
    <property type="entry name" value="TonB-dependent_transducer"/>
</dbReference>
<keyword evidence="5" id="KW-0997">Cell inner membrane</keyword>
<evidence type="ECO:0000256" key="7">
    <source>
        <dbReference type="ARBA" id="ARBA00022927"/>
    </source>
</evidence>
<dbReference type="NCBIfam" id="TIGR01352">
    <property type="entry name" value="tonB_Cterm"/>
    <property type="match status" value="1"/>
</dbReference>
<comment type="subcellular location">
    <subcellularLocation>
        <location evidence="1">Cell inner membrane</location>
        <topology evidence="1">Single-pass membrane protein</topology>
        <orientation evidence="1">Periplasmic side</orientation>
    </subcellularLocation>
</comment>
<dbReference type="GO" id="GO:0055085">
    <property type="term" value="P:transmembrane transport"/>
    <property type="evidence" value="ECO:0007669"/>
    <property type="project" value="InterPro"/>
</dbReference>
<organism evidence="11 12">
    <name type="scientific">Hufsiella arboris</name>
    <dbReference type="NCBI Taxonomy" id="2695275"/>
    <lineage>
        <taxon>Bacteria</taxon>
        <taxon>Pseudomonadati</taxon>
        <taxon>Bacteroidota</taxon>
        <taxon>Sphingobacteriia</taxon>
        <taxon>Sphingobacteriales</taxon>
        <taxon>Sphingobacteriaceae</taxon>
        <taxon>Hufsiella</taxon>
    </lineage>
</organism>